<comment type="similarity">
    <text evidence="1 3">Belongs to the type-B carboxylesterase/lipase family.</text>
</comment>
<comment type="caution">
    <text evidence="5">The sequence shown here is derived from an EMBL/GenBank/DDBJ whole genome shotgun (WGS) entry which is preliminary data.</text>
</comment>
<dbReference type="Proteomes" id="UP000824998">
    <property type="component" value="Unassembled WGS sequence"/>
</dbReference>
<dbReference type="OrthoDB" id="408631at2759"/>
<feature type="domain" description="Carboxylesterase type B" evidence="4">
    <location>
        <begin position="32"/>
        <end position="372"/>
    </location>
</feature>
<protein>
    <recommendedName>
        <fullName evidence="3">Carboxylic ester hydrolase</fullName>
        <ecNumber evidence="3">3.1.1.-</ecNumber>
    </recommendedName>
</protein>
<evidence type="ECO:0000256" key="3">
    <source>
        <dbReference type="RuleBase" id="RU361235"/>
    </source>
</evidence>
<evidence type="ECO:0000313" key="6">
    <source>
        <dbReference type="Proteomes" id="UP000824998"/>
    </source>
</evidence>
<dbReference type="InterPro" id="IPR029058">
    <property type="entry name" value="AB_hydrolase_fold"/>
</dbReference>
<keyword evidence="6" id="KW-1185">Reference proteome</keyword>
<name>A0A9P7YBS8_9HELO</name>
<feature type="signal peptide" evidence="3">
    <location>
        <begin position="1"/>
        <end position="17"/>
    </location>
</feature>
<dbReference type="InterPro" id="IPR019826">
    <property type="entry name" value="Carboxylesterase_B_AS"/>
</dbReference>
<dbReference type="InterPro" id="IPR002018">
    <property type="entry name" value="CarbesteraseB"/>
</dbReference>
<dbReference type="PANTHER" id="PTHR43918:SF4">
    <property type="entry name" value="CARBOXYLIC ESTER HYDROLASE"/>
    <property type="match status" value="1"/>
</dbReference>
<dbReference type="InterPro" id="IPR050654">
    <property type="entry name" value="AChE-related_enzymes"/>
</dbReference>
<dbReference type="PANTHER" id="PTHR43918">
    <property type="entry name" value="ACETYLCHOLINESTERASE"/>
    <property type="match status" value="1"/>
</dbReference>
<reference evidence="5" key="1">
    <citation type="journal article" date="2021" name="IMA Fungus">
        <title>Genomic characterization of three marine fungi, including Emericellopsis atlantica sp. nov. with signatures of a generalist lifestyle and marine biomass degradation.</title>
        <authorList>
            <person name="Hagestad O.C."/>
            <person name="Hou L."/>
            <person name="Andersen J.H."/>
            <person name="Hansen E.H."/>
            <person name="Altermark B."/>
            <person name="Li C."/>
            <person name="Kuhnert E."/>
            <person name="Cox R.J."/>
            <person name="Crous P.W."/>
            <person name="Spatafora J.W."/>
            <person name="Lail K."/>
            <person name="Amirebrahimi M."/>
            <person name="Lipzen A."/>
            <person name="Pangilinan J."/>
            <person name="Andreopoulos W."/>
            <person name="Hayes R.D."/>
            <person name="Ng V."/>
            <person name="Grigoriev I.V."/>
            <person name="Jackson S.A."/>
            <person name="Sutton T.D.S."/>
            <person name="Dobson A.D.W."/>
            <person name="Rama T."/>
        </authorList>
    </citation>
    <scope>NUCLEOTIDE SEQUENCE</scope>
    <source>
        <strain evidence="5">TRa018bII</strain>
    </source>
</reference>
<dbReference type="PROSITE" id="PS00122">
    <property type="entry name" value="CARBOXYLESTERASE_B_1"/>
    <property type="match status" value="1"/>
</dbReference>
<organism evidence="5 6">
    <name type="scientific">Amylocarpus encephaloides</name>
    <dbReference type="NCBI Taxonomy" id="45428"/>
    <lineage>
        <taxon>Eukaryota</taxon>
        <taxon>Fungi</taxon>
        <taxon>Dikarya</taxon>
        <taxon>Ascomycota</taxon>
        <taxon>Pezizomycotina</taxon>
        <taxon>Leotiomycetes</taxon>
        <taxon>Helotiales</taxon>
        <taxon>Helotiales incertae sedis</taxon>
        <taxon>Amylocarpus</taxon>
    </lineage>
</organism>
<proteinExistence type="inferred from homology"/>
<keyword evidence="2 3" id="KW-0378">Hydrolase</keyword>
<dbReference type="SUPFAM" id="SSF53474">
    <property type="entry name" value="alpha/beta-Hydrolases"/>
    <property type="match status" value="1"/>
</dbReference>
<dbReference type="EMBL" id="MU251647">
    <property type="protein sequence ID" value="KAG9230751.1"/>
    <property type="molecule type" value="Genomic_DNA"/>
</dbReference>
<evidence type="ECO:0000313" key="5">
    <source>
        <dbReference type="EMBL" id="KAG9230751.1"/>
    </source>
</evidence>
<evidence type="ECO:0000256" key="1">
    <source>
        <dbReference type="ARBA" id="ARBA00005964"/>
    </source>
</evidence>
<sequence>MQFSTVISALFLPLAWASQQFHGKQVNFTVGQIVETSSGAVAGHAATKYSEVSEYLGIPYALPPVCDLRFAAPVKYARSSMLNASTFGSSCAQLLSQQIAPTPDVLEASNVTDVGLELFNLISNPPGVAYSEDCLYLNVWSKPQSGERQKAVMVYIHGGGFTGGSSSLPMFNGAALASREDIIIVTLNYRLSILGFPGNPEAQNNVAFLDQRLAIEWVRDNIANFGGDPARITLFGQSAGGASADYYSYAYATSPIITGVIAQSGTSLSSGLPYSKSASAAAWYTVTRAVGCGDASTNYTTLLACMRDLEVESILNAVPTTGLSALLSAFGPTIDNITVFSNYSQRTPASIPILIGSNDYEAGTFRTQLALAGTTFADSDWEEMNLASWTCPAGLRSNASIAANNPTWRYRYHAVFPNTNISSEGGAYHGAELTLLFGTTSQLQNSTAEEINLETYIQGAWAAFAKDPVNGLATYEGGWPPYDPAGESLVRLGYDNLVGTNLAFPELYDAGCVHASLASLVCRVLGQC</sequence>
<dbReference type="GO" id="GO:0052689">
    <property type="term" value="F:carboxylic ester hydrolase activity"/>
    <property type="evidence" value="ECO:0007669"/>
    <property type="project" value="TreeGrafter"/>
</dbReference>
<dbReference type="Gene3D" id="3.40.50.1820">
    <property type="entry name" value="alpha/beta hydrolase"/>
    <property type="match status" value="2"/>
</dbReference>
<evidence type="ECO:0000256" key="2">
    <source>
        <dbReference type="ARBA" id="ARBA00022801"/>
    </source>
</evidence>
<accession>A0A9P7YBS8</accession>
<dbReference type="EC" id="3.1.1.-" evidence="3"/>
<keyword evidence="3" id="KW-0732">Signal</keyword>
<evidence type="ECO:0000259" key="4">
    <source>
        <dbReference type="Pfam" id="PF00135"/>
    </source>
</evidence>
<gene>
    <name evidence="5" type="ORF">BJ875DRAFT_471340</name>
</gene>
<dbReference type="Pfam" id="PF00135">
    <property type="entry name" value="COesterase"/>
    <property type="match status" value="1"/>
</dbReference>
<feature type="chain" id="PRO_5040544975" description="Carboxylic ester hydrolase" evidence="3">
    <location>
        <begin position="18"/>
        <end position="528"/>
    </location>
</feature>
<dbReference type="AlphaFoldDB" id="A0A9P7YBS8"/>